<dbReference type="InterPro" id="IPR016125">
    <property type="entry name" value="Peptidase_C15-like"/>
</dbReference>
<dbReference type="GO" id="GO:0006508">
    <property type="term" value="P:proteolysis"/>
    <property type="evidence" value="ECO:0007669"/>
    <property type="project" value="UniProtKB-KW"/>
</dbReference>
<evidence type="ECO:0000256" key="3">
    <source>
        <dbReference type="ARBA" id="ARBA00022670"/>
    </source>
</evidence>
<dbReference type="eggNOG" id="COG2039">
    <property type="taxonomic scope" value="Bacteria"/>
</dbReference>
<dbReference type="InterPro" id="IPR036440">
    <property type="entry name" value="Peptidase_C15-like_sf"/>
</dbReference>
<dbReference type="Gene3D" id="3.40.630.20">
    <property type="entry name" value="Peptidase C15, pyroglutamyl peptidase I-like"/>
    <property type="match status" value="1"/>
</dbReference>
<keyword evidence="4 7" id="KW-0378">Hydrolase</keyword>
<sequence>MRLLLTGFEAFGGDRVNPTEAVVAALHGQVVAGAQVIGAVLPVDAARAPGAVRALLDEHQPDAVLLTGVARGRAQLALERVAVNVQDAALPDNAGRRLSGEPVVPGAPDAYLSTLPLPDVLAAWRAHGLPGYVSNTAGLYLCNAAMFAARHHLGERVPCGFLHVPANEWMALDARPGEVLAYLPQAEIERGVRVALAAVAAGVRAPA</sequence>
<dbReference type="RefSeq" id="WP_013557480.1">
    <property type="nucleotide sequence ID" value="NC_014958.1"/>
</dbReference>
<dbReference type="InterPro" id="IPR033694">
    <property type="entry name" value="PGPEP1_Cys_AS"/>
</dbReference>
<comment type="similarity">
    <text evidence="1">Belongs to the peptidase C15 family.</text>
</comment>
<name>E8UA86_DEIML</name>
<dbReference type="SUPFAM" id="SSF53182">
    <property type="entry name" value="Pyrrolidone carboxyl peptidase (pyroglutamate aminopeptidase)"/>
    <property type="match status" value="1"/>
</dbReference>
<evidence type="ECO:0000256" key="6">
    <source>
        <dbReference type="PROSITE-ProRule" id="PRU10077"/>
    </source>
</evidence>
<dbReference type="EMBL" id="CP002454">
    <property type="protein sequence ID" value="ADV67975.1"/>
    <property type="molecule type" value="Genomic_DNA"/>
</dbReference>
<dbReference type="Pfam" id="PF01470">
    <property type="entry name" value="Peptidase_C15"/>
    <property type="match status" value="1"/>
</dbReference>
<keyword evidence="8" id="KW-1185">Reference proteome</keyword>
<evidence type="ECO:0000256" key="5">
    <source>
        <dbReference type="ARBA" id="ARBA00022807"/>
    </source>
</evidence>
<keyword evidence="5" id="KW-0788">Thiol protease</keyword>
<dbReference type="PRINTS" id="PR00706">
    <property type="entry name" value="PYROGLUPTASE"/>
</dbReference>
<proteinExistence type="inferred from homology"/>
<evidence type="ECO:0000313" key="8">
    <source>
        <dbReference type="Proteomes" id="UP000008635"/>
    </source>
</evidence>
<dbReference type="PANTHER" id="PTHR23402">
    <property type="entry name" value="PROTEASE FAMILY C15 PYROGLUTAMYL-PEPTIDASE I-RELATED"/>
    <property type="match status" value="1"/>
</dbReference>
<feature type="active site" evidence="6">
    <location>
        <position position="142"/>
    </location>
</feature>
<gene>
    <name evidence="7" type="ordered locus">Deima_2337</name>
</gene>
<dbReference type="MEROPS" id="C15.001"/>
<dbReference type="CDD" id="cd00501">
    <property type="entry name" value="Peptidase_C15"/>
    <property type="match status" value="1"/>
</dbReference>
<dbReference type="Proteomes" id="UP000008635">
    <property type="component" value="Chromosome"/>
</dbReference>
<protein>
    <recommendedName>
        <fullName evidence="6">Pyroglutamyl-peptidase I</fullName>
        <ecNumber evidence="6">3.4.19.3</ecNumber>
    </recommendedName>
</protein>
<dbReference type="KEGG" id="dmr:Deima_2337"/>
<dbReference type="STRING" id="709986.Deima_2337"/>
<reference evidence="7 8" key="1">
    <citation type="journal article" date="2011" name="Stand. Genomic Sci.">
        <title>Complete genome sequence of Deinococcus maricopensis type strain (LB-34).</title>
        <authorList>
            <person name="Pukall R."/>
            <person name="Zeytun A."/>
            <person name="Lucas S."/>
            <person name="Lapidus A."/>
            <person name="Hammon N."/>
            <person name="Deshpande S."/>
            <person name="Nolan M."/>
            <person name="Cheng J.F."/>
            <person name="Pitluck S."/>
            <person name="Liolios K."/>
            <person name="Pagani I."/>
            <person name="Mikhailova N."/>
            <person name="Ivanova N."/>
            <person name="Mavromatis K."/>
            <person name="Pati A."/>
            <person name="Tapia R."/>
            <person name="Han C."/>
            <person name="Goodwin L."/>
            <person name="Chen A."/>
            <person name="Palaniappan K."/>
            <person name="Land M."/>
            <person name="Hauser L."/>
            <person name="Chang Y.J."/>
            <person name="Jeffries C.D."/>
            <person name="Brambilla E.M."/>
            <person name="Rohde M."/>
            <person name="Goker M."/>
            <person name="Detter J.C."/>
            <person name="Woyke T."/>
            <person name="Bristow J."/>
            <person name="Eisen J.A."/>
            <person name="Markowitz V."/>
            <person name="Hugenholtz P."/>
            <person name="Kyrpides N.C."/>
            <person name="Klenk H.P."/>
        </authorList>
    </citation>
    <scope>NUCLEOTIDE SEQUENCE [LARGE SCALE GENOMIC DNA]</scope>
    <source>
        <strain evidence="8">DSM 21211 / LMG 22137 / NRRL B-23946 / LB-34</strain>
    </source>
</reference>
<evidence type="ECO:0000256" key="1">
    <source>
        <dbReference type="ARBA" id="ARBA00006641"/>
    </source>
</evidence>
<dbReference type="EC" id="3.4.19.3" evidence="6"/>
<comment type="catalytic activity">
    <reaction evidence="6">
        <text>Release of an N-terminal pyroglutamyl group from a polypeptide, the second amino acid generally not being Pro.</text>
        <dbReference type="EC" id="3.4.19.3"/>
    </reaction>
</comment>
<dbReference type="HOGENOM" id="CLU_043960_4_3_0"/>
<accession>E8UA86</accession>
<evidence type="ECO:0000256" key="4">
    <source>
        <dbReference type="ARBA" id="ARBA00022801"/>
    </source>
</evidence>
<dbReference type="GO" id="GO:0016920">
    <property type="term" value="F:pyroglutamyl-peptidase activity"/>
    <property type="evidence" value="ECO:0007669"/>
    <property type="project" value="UniProtKB-EC"/>
</dbReference>
<dbReference type="PIRSF" id="PIRSF015592">
    <property type="entry name" value="Prld-crbxl_pptds"/>
    <property type="match status" value="1"/>
</dbReference>
<dbReference type="OrthoDB" id="9779738at2"/>
<keyword evidence="3" id="KW-0645">Protease</keyword>
<organism evidence="7 8">
    <name type="scientific">Deinococcus maricopensis (strain DSM 21211 / LMG 22137 / NRRL B-23946 / LB-34)</name>
    <dbReference type="NCBI Taxonomy" id="709986"/>
    <lineage>
        <taxon>Bacteria</taxon>
        <taxon>Thermotogati</taxon>
        <taxon>Deinococcota</taxon>
        <taxon>Deinococci</taxon>
        <taxon>Deinococcales</taxon>
        <taxon>Deinococcaceae</taxon>
        <taxon>Deinococcus</taxon>
    </lineage>
</organism>
<dbReference type="PANTHER" id="PTHR23402:SF1">
    <property type="entry name" value="PYROGLUTAMYL-PEPTIDASE I"/>
    <property type="match status" value="1"/>
</dbReference>
<dbReference type="InterPro" id="IPR000816">
    <property type="entry name" value="Peptidase_C15"/>
</dbReference>
<reference evidence="8" key="2">
    <citation type="submission" date="2011-01" db="EMBL/GenBank/DDBJ databases">
        <title>The complete genome of Deinococcus maricopensis DSM 21211.</title>
        <authorList>
            <consortium name="US DOE Joint Genome Institute (JGI-PGF)"/>
            <person name="Lucas S."/>
            <person name="Copeland A."/>
            <person name="Lapidus A."/>
            <person name="Goodwin L."/>
            <person name="Pitluck S."/>
            <person name="Kyrpides N."/>
            <person name="Mavromatis K."/>
            <person name="Pagani I."/>
            <person name="Ivanova N."/>
            <person name="Ovchinnikova G."/>
            <person name="Zeytun A."/>
            <person name="Detter J.C."/>
            <person name="Han C."/>
            <person name="Land M."/>
            <person name="Hauser L."/>
            <person name="Markowitz V."/>
            <person name="Cheng J.-F."/>
            <person name="Hugenholtz P."/>
            <person name="Woyke T."/>
            <person name="Wu D."/>
            <person name="Pukall R."/>
            <person name="Gehrich-Schroeter G."/>
            <person name="Brambilla E."/>
            <person name="Klenk H.-P."/>
            <person name="Eisen J.A."/>
        </authorList>
    </citation>
    <scope>NUCLEOTIDE SEQUENCE [LARGE SCALE GENOMIC DNA]</scope>
    <source>
        <strain evidence="8">DSM 21211 / LMG 22137 / NRRL B-23946 / LB-34</strain>
    </source>
</reference>
<dbReference type="AlphaFoldDB" id="E8UA86"/>
<dbReference type="GO" id="GO:0005829">
    <property type="term" value="C:cytosol"/>
    <property type="evidence" value="ECO:0007669"/>
    <property type="project" value="InterPro"/>
</dbReference>
<evidence type="ECO:0000313" key="7">
    <source>
        <dbReference type="EMBL" id="ADV67975.1"/>
    </source>
</evidence>
<keyword evidence="2" id="KW-0963">Cytoplasm</keyword>
<dbReference type="PROSITE" id="PS01334">
    <property type="entry name" value="PYRASE_CYS"/>
    <property type="match status" value="1"/>
</dbReference>
<evidence type="ECO:0000256" key="2">
    <source>
        <dbReference type="ARBA" id="ARBA00022490"/>
    </source>
</evidence>